<dbReference type="AlphaFoldDB" id="A0A9P9KXJ2"/>
<comment type="caution">
    <text evidence="1">The sequence shown here is derived from an EMBL/GenBank/DDBJ whole genome shotgun (WGS) entry which is preliminary data.</text>
</comment>
<evidence type="ECO:0000313" key="1">
    <source>
        <dbReference type="EMBL" id="KAH7270267.1"/>
    </source>
</evidence>
<accession>A0A9P9KXJ2</accession>
<organism evidence="1 2">
    <name type="scientific">Fusarium redolens</name>
    <dbReference type="NCBI Taxonomy" id="48865"/>
    <lineage>
        <taxon>Eukaryota</taxon>
        <taxon>Fungi</taxon>
        <taxon>Dikarya</taxon>
        <taxon>Ascomycota</taxon>
        <taxon>Pezizomycotina</taxon>
        <taxon>Sordariomycetes</taxon>
        <taxon>Hypocreomycetidae</taxon>
        <taxon>Hypocreales</taxon>
        <taxon>Nectriaceae</taxon>
        <taxon>Fusarium</taxon>
        <taxon>Fusarium redolens species complex</taxon>
    </lineage>
</organism>
<gene>
    <name evidence="1" type="ORF">BKA55DRAFT_551032</name>
</gene>
<dbReference type="EMBL" id="JAGMUX010000001">
    <property type="protein sequence ID" value="KAH7270267.1"/>
    <property type="molecule type" value="Genomic_DNA"/>
</dbReference>
<dbReference type="GeneID" id="70221288"/>
<keyword evidence="2" id="KW-1185">Reference proteome</keyword>
<dbReference type="RefSeq" id="XP_046057035.1">
    <property type="nucleotide sequence ID" value="XM_046191334.1"/>
</dbReference>
<dbReference type="Proteomes" id="UP000720189">
    <property type="component" value="Unassembled WGS sequence"/>
</dbReference>
<protein>
    <submittedName>
        <fullName evidence="1">Uncharacterized protein</fullName>
    </submittedName>
</protein>
<reference evidence="1" key="1">
    <citation type="journal article" date="2021" name="Nat. Commun.">
        <title>Genetic determinants of endophytism in the Arabidopsis root mycobiome.</title>
        <authorList>
            <person name="Mesny F."/>
            <person name="Miyauchi S."/>
            <person name="Thiergart T."/>
            <person name="Pickel B."/>
            <person name="Atanasova L."/>
            <person name="Karlsson M."/>
            <person name="Huettel B."/>
            <person name="Barry K.W."/>
            <person name="Haridas S."/>
            <person name="Chen C."/>
            <person name="Bauer D."/>
            <person name="Andreopoulos W."/>
            <person name="Pangilinan J."/>
            <person name="LaButti K."/>
            <person name="Riley R."/>
            <person name="Lipzen A."/>
            <person name="Clum A."/>
            <person name="Drula E."/>
            <person name="Henrissat B."/>
            <person name="Kohler A."/>
            <person name="Grigoriev I.V."/>
            <person name="Martin F.M."/>
            <person name="Hacquard S."/>
        </authorList>
    </citation>
    <scope>NUCLEOTIDE SEQUENCE</scope>
    <source>
        <strain evidence="1">MPI-CAGE-AT-0023</strain>
    </source>
</reference>
<proteinExistence type="predicted"/>
<sequence>MLKHGTITHWLIIRPVHSASTGLRLSHEERIHAGRSHLPHIPKAEGISRNDHDHGLNASNSAIEVVGCVLNATQFPPATSAPASCYVRLKVQQLIIIINDSAPCGVEEVP</sequence>
<evidence type="ECO:0000313" key="2">
    <source>
        <dbReference type="Proteomes" id="UP000720189"/>
    </source>
</evidence>
<name>A0A9P9KXJ2_FUSRE</name>